<organism evidence="3 4">
    <name type="scientific">Roseateles paludis</name>
    <dbReference type="NCBI Taxonomy" id="3145238"/>
    <lineage>
        <taxon>Bacteria</taxon>
        <taxon>Pseudomonadati</taxon>
        <taxon>Pseudomonadota</taxon>
        <taxon>Betaproteobacteria</taxon>
        <taxon>Burkholderiales</taxon>
        <taxon>Sphaerotilaceae</taxon>
        <taxon>Roseateles</taxon>
    </lineage>
</organism>
<accession>A0ABV0G383</accession>
<evidence type="ECO:0000313" key="4">
    <source>
        <dbReference type="Proteomes" id="UP001495147"/>
    </source>
</evidence>
<sequence length="278" mass="30944">MQDIKRGSAPKRDAVILQVFLQACGYTVDVDGNFGPGTEKALRQFQTDQGLINDGVAGQKTWTRLFVLQPALLADMSSRWLSQAQIADFAARHSVEVPAVRAVYVVEADGVGFLGRQAKILFEGHVFWRELVAAGKDPRAYTAGNGDILFPSYTPGSYKGGLAEYDRLERAKAIDERAALRSASWGLFQVLGYHAETLGYADVFDFVTRIQQDEGQHLEAFGRFIEANTYQGKTLLEWLRRRDWARFARAYNGPAYATNQYDTKLAEAYAKAQAQVEG</sequence>
<dbReference type="SUPFAM" id="SSF47090">
    <property type="entry name" value="PGBD-like"/>
    <property type="match status" value="1"/>
</dbReference>
<protein>
    <submittedName>
        <fullName evidence="3">N-acetylmuramidase family protein</fullName>
    </submittedName>
</protein>
<name>A0ABV0G383_9BURK</name>
<dbReference type="Pfam" id="PF01471">
    <property type="entry name" value="PG_binding_1"/>
    <property type="match status" value="1"/>
</dbReference>
<dbReference type="RefSeq" id="WP_347705017.1">
    <property type="nucleotide sequence ID" value="NZ_JBDPZD010000003.1"/>
</dbReference>
<reference evidence="3 4" key="1">
    <citation type="submission" date="2024-05" db="EMBL/GenBank/DDBJ databases">
        <title>Roseateles sp. DJS-2-20 16S ribosomal RNA gene Genome sequencing and assembly.</title>
        <authorList>
            <person name="Woo H."/>
        </authorList>
    </citation>
    <scope>NUCLEOTIDE SEQUENCE [LARGE SCALE GENOMIC DNA]</scope>
    <source>
        <strain evidence="3 4">DJS-2-20</strain>
    </source>
</reference>
<evidence type="ECO:0000259" key="2">
    <source>
        <dbReference type="Pfam" id="PF11860"/>
    </source>
</evidence>
<dbReference type="InterPro" id="IPR036365">
    <property type="entry name" value="PGBD-like_sf"/>
</dbReference>
<dbReference type="InterPro" id="IPR036366">
    <property type="entry name" value="PGBDSf"/>
</dbReference>
<feature type="domain" description="N-acetylmuramidase" evidence="2">
    <location>
        <begin position="96"/>
        <end position="272"/>
    </location>
</feature>
<dbReference type="Proteomes" id="UP001495147">
    <property type="component" value="Unassembled WGS sequence"/>
</dbReference>
<gene>
    <name evidence="3" type="ORF">ABDJ85_11980</name>
</gene>
<feature type="domain" description="Peptidoglycan binding-like" evidence="1">
    <location>
        <begin position="15"/>
        <end position="65"/>
    </location>
</feature>
<dbReference type="Gene3D" id="1.10.101.10">
    <property type="entry name" value="PGBD-like superfamily/PGBD"/>
    <property type="match status" value="1"/>
</dbReference>
<keyword evidence="4" id="KW-1185">Reference proteome</keyword>
<dbReference type="PROSITE" id="PS51257">
    <property type="entry name" value="PROKAR_LIPOPROTEIN"/>
    <property type="match status" value="1"/>
</dbReference>
<proteinExistence type="predicted"/>
<comment type="caution">
    <text evidence="3">The sequence shown here is derived from an EMBL/GenBank/DDBJ whole genome shotgun (WGS) entry which is preliminary data.</text>
</comment>
<dbReference type="EMBL" id="JBDPZD010000003">
    <property type="protein sequence ID" value="MEO3692192.1"/>
    <property type="molecule type" value="Genomic_DNA"/>
</dbReference>
<evidence type="ECO:0000313" key="3">
    <source>
        <dbReference type="EMBL" id="MEO3692192.1"/>
    </source>
</evidence>
<dbReference type="InterPro" id="IPR024408">
    <property type="entry name" value="Muramidase"/>
</dbReference>
<dbReference type="Pfam" id="PF11860">
    <property type="entry name" value="Muramidase"/>
    <property type="match status" value="1"/>
</dbReference>
<dbReference type="InterPro" id="IPR002477">
    <property type="entry name" value="Peptidoglycan-bd-like"/>
</dbReference>
<evidence type="ECO:0000259" key="1">
    <source>
        <dbReference type="Pfam" id="PF01471"/>
    </source>
</evidence>